<dbReference type="InterPro" id="IPR045325">
    <property type="entry name" value="TMEM70/TMEM186/TMEM223"/>
</dbReference>
<accession>A0ABD2NA73</accession>
<keyword evidence="4" id="KW-1185">Reference proteome</keyword>
<evidence type="ECO:0000256" key="2">
    <source>
        <dbReference type="SAM" id="Phobius"/>
    </source>
</evidence>
<dbReference type="InterPro" id="IPR009724">
    <property type="entry name" value="TMEM70"/>
</dbReference>
<evidence type="ECO:0000313" key="3">
    <source>
        <dbReference type="EMBL" id="KAL3275581.1"/>
    </source>
</evidence>
<gene>
    <name evidence="3" type="ORF">HHI36_020336</name>
</gene>
<proteinExistence type="inferred from homology"/>
<reference evidence="3 4" key="1">
    <citation type="journal article" date="2021" name="BMC Biol.">
        <title>Horizontally acquired antibacterial genes associated with adaptive radiation of ladybird beetles.</title>
        <authorList>
            <person name="Li H.S."/>
            <person name="Tang X.F."/>
            <person name="Huang Y.H."/>
            <person name="Xu Z.Y."/>
            <person name="Chen M.L."/>
            <person name="Du X.Y."/>
            <person name="Qiu B.Y."/>
            <person name="Chen P.T."/>
            <person name="Zhang W."/>
            <person name="Slipinski A."/>
            <person name="Escalona H.E."/>
            <person name="Waterhouse R.M."/>
            <person name="Zwick A."/>
            <person name="Pang H."/>
        </authorList>
    </citation>
    <scope>NUCLEOTIDE SEQUENCE [LARGE SCALE GENOMIC DNA]</scope>
    <source>
        <strain evidence="3">SYSU2018</strain>
    </source>
</reference>
<comment type="similarity">
    <text evidence="1">Belongs to the TMEM70 family.</text>
</comment>
<dbReference type="AlphaFoldDB" id="A0ABD2NA73"/>
<evidence type="ECO:0000313" key="4">
    <source>
        <dbReference type="Proteomes" id="UP001516400"/>
    </source>
</evidence>
<keyword evidence="2" id="KW-0472">Membrane</keyword>
<sequence>MGNISIIVAVYSCIGFFTFVTPLILHLVTRKYVTNLDYNTDKDTYIASTINFLCITRETKFKVEDVKVPDVPGLFTTLIAKGKALFLDPQFFDSPDHYSRLMGYDKPIDFKMYAPNTDSSDSCPKPPS</sequence>
<dbReference type="Proteomes" id="UP001516400">
    <property type="component" value="Unassembled WGS sequence"/>
</dbReference>
<keyword evidence="2" id="KW-1133">Transmembrane helix</keyword>
<dbReference type="PANTHER" id="PTHR13281:SF0">
    <property type="entry name" value="TRANSMEMBRANE PROTEIN 70, MITOCHONDRIAL"/>
    <property type="match status" value="1"/>
</dbReference>
<protein>
    <submittedName>
        <fullName evidence="3">Uncharacterized protein</fullName>
    </submittedName>
</protein>
<comment type="caution">
    <text evidence="3">The sequence shown here is derived from an EMBL/GenBank/DDBJ whole genome shotgun (WGS) entry which is preliminary data.</text>
</comment>
<dbReference type="PANTHER" id="PTHR13281">
    <property type="entry name" value="TRANSMEMBRANE PROTEIN 70, MITOCHONDRIAL"/>
    <property type="match status" value="1"/>
</dbReference>
<dbReference type="EMBL" id="JABFTP020000083">
    <property type="protein sequence ID" value="KAL3275581.1"/>
    <property type="molecule type" value="Genomic_DNA"/>
</dbReference>
<evidence type="ECO:0000256" key="1">
    <source>
        <dbReference type="ARBA" id="ARBA00005280"/>
    </source>
</evidence>
<dbReference type="Pfam" id="PF06979">
    <property type="entry name" value="TMEM70"/>
    <property type="match status" value="1"/>
</dbReference>
<name>A0ABD2NA73_9CUCU</name>
<organism evidence="3 4">
    <name type="scientific">Cryptolaemus montrouzieri</name>
    <dbReference type="NCBI Taxonomy" id="559131"/>
    <lineage>
        <taxon>Eukaryota</taxon>
        <taxon>Metazoa</taxon>
        <taxon>Ecdysozoa</taxon>
        <taxon>Arthropoda</taxon>
        <taxon>Hexapoda</taxon>
        <taxon>Insecta</taxon>
        <taxon>Pterygota</taxon>
        <taxon>Neoptera</taxon>
        <taxon>Endopterygota</taxon>
        <taxon>Coleoptera</taxon>
        <taxon>Polyphaga</taxon>
        <taxon>Cucujiformia</taxon>
        <taxon>Coccinelloidea</taxon>
        <taxon>Coccinellidae</taxon>
        <taxon>Scymninae</taxon>
        <taxon>Scymnini</taxon>
        <taxon>Cryptolaemus</taxon>
    </lineage>
</organism>
<keyword evidence="2" id="KW-0812">Transmembrane</keyword>
<feature type="transmembrane region" description="Helical" evidence="2">
    <location>
        <begin position="6"/>
        <end position="28"/>
    </location>
</feature>